<keyword evidence="2" id="KW-1185">Reference proteome</keyword>
<evidence type="ECO:0000313" key="1">
    <source>
        <dbReference type="EMBL" id="KAL2340482.1"/>
    </source>
</evidence>
<protein>
    <submittedName>
        <fullName evidence="1">Uncharacterized protein</fullName>
    </submittedName>
</protein>
<accession>A0ABD1MXB8</accession>
<gene>
    <name evidence="1" type="ORF">Fmac_008422</name>
</gene>
<organism evidence="1 2">
    <name type="scientific">Flemingia macrophylla</name>
    <dbReference type="NCBI Taxonomy" id="520843"/>
    <lineage>
        <taxon>Eukaryota</taxon>
        <taxon>Viridiplantae</taxon>
        <taxon>Streptophyta</taxon>
        <taxon>Embryophyta</taxon>
        <taxon>Tracheophyta</taxon>
        <taxon>Spermatophyta</taxon>
        <taxon>Magnoliopsida</taxon>
        <taxon>eudicotyledons</taxon>
        <taxon>Gunneridae</taxon>
        <taxon>Pentapetalae</taxon>
        <taxon>rosids</taxon>
        <taxon>fabids</taxon>
        <taxon>Fabales</taxon>
        <taxon>Fabaceae</taxon>
        <taxon>Papilionoideae</taxon>
        <taxon>50 kb inversion clade</taxon>
        <taxon>NPAAA clade</taxon>
        <taxon>indigoferoid/millettioid clade</taxon>
        <taxon>Phaseoleae</taxon>
        <taxon>Flemingia</taxon>
    </lineage>
</organism>
<evidence type="ECO:0000313" key="2">
    <source>
        <dbReference type="Proteomes" id="UP001603857"/>
    </source>
</evidence>
<proteinExistence type="predicted"/>
<dbReference type="EMBL" id="JBGMDY010000003">
    <property type="protein sequence ID" value="KAL2340482.1"/>
    <property type="molecule type" value="Genomic_DNA"/>
</dbReference>
<name>A0ABD1MXB8_9FABA</name>
<dbReference type="AlphaFoldDB" id="A0ABD1MXB8"/>
<sequence length="55" mass="6410">MQKRKSALFKTSTYLFREGQCFSEAFLPNKYDKRINIPTLSSKSDIEDINGRKHA</sequence>
<comment type="caution">
    <text evidence="1">The sequence shown here is derived from an EMBL/GenBank/DDBJ whole genome shotgun (WGS) entry which is preliminary data.</text>
</comment>
<reference evidence="1 2" key="1">
    <citation type="submission" date="2024-08" db="EMBL/GenBank/DDBJ databases">
        <title>Insights into the chromosomal genome structure of Flemingia macrophylla.</title>
        <authorList>
            <person name="Ding Y."/>
            <person name="Zhao Y."/>
            <person name="Bi W."/>
            <person name="Wu M."/>
            <person name="Zhao G."/>
            <person name="Gong Y."/>
            <person name="Li W."/>
            <person name="Zhang P."/>
        </authorList>
    </citation>
    <scope>NUCLEOTIDE SEQUENCE [LARGE SCALE GENOMIC DNA]</scope>
    <source>
        <strain evidence="1">DYQJB</strain>
        <tissue evidence="1">Leaf</tissue>
    </source>
</reference>
<dbReference type="Proteomes" id="UP001603857">
    <property type="component" value="Unassembled WGS sequence"/>
</dbReference>